<dbReference type="InterPro" id="IPR002575">
    <property type="entry name" value="Aminoglycoside_PTrfase"/>
</dbReference>
<dbReference type="RefSeq" id="WP_183296048.1">
    <property type="nucleotide sequence ID" value="NZ_JACHVX010000003.1"/>
</dbReference>
<feature type="region of interest" description="Disordered" evidence="1">
    <location>
        <begin position="1"/>
        <end position="20"/>
    </location>
</feature>
<comment type="caution">
    <text evidence="3">The sequence shown here is derived from an EMBL/GenBank/DDBJ whole genome shotgun (WGS) entry which is preliminary data.</text>
</comment>
<dbReference type="Proteomes" id="UP000518206">
    <property type="component" value="Unassembled WGS sequence"/>
</dbReference>
<name>A0A7W4YBL1_9CELL</name>
<accession>A0A7W4YBL1</accession>
<feature type="domain" description="Aminoglycoside phosphotransferase" evidence="2">
    <location>
        <begin position="121"/>
        <end position="166"/>
    </location>
</feature>
<dbReference type="PANTHER" id="PTHR21310">
    <property type="entry name" value="AMINOGLYCOSIDE PHOSPHOTRANSFERASE-RELATED-RELATED"/>
    <property type="match status" value="1"/>
</dbReference>
<evidence type="ECO:0000313" key="4">
    <source>
        <dbReference type="Proteomes" id="UP000518206"/>
    </source>
</evidence>
<keyword evidence="3" id="KW-0808">Transferase</keyword>
<feature type="domain" description="Aminoglycoside phosphotransferase" evidence="2">
    <location>
        <begin position="17"/>
        <end position="116"/>
    </location>
</feature>
<protein>
    <submittedName>
        <fullName evidence="3">tRNA A-37 threonylcarbamoyl transferase component Bud32</fullName>
    </submittedName>
</protein>
<dbReference type="GO" id="GO:0016740">
    <property type="term" value="F:transferase activity"/>
    <property type="evidence" value="ECO:0007669"/>
    <property type="project" value="UniProtKB-KW"/>
</dbReference>
<dbReference type="InterPro" id="IPR051678">
    <property type="entry name" value="AGP_Transferase"/>
</dbReference>
<dbReference type="Gene3D" id="3.90.1200.10">
    <property type="match status" value="1"/>
</dbReference>
<dbReference type="Pfam" id="PF01636">
    <property type="entry name" value="APH"/>
    <property type="match status" value="2"/>
</dbReference>
<evidence type="ECO:0000256" key="1">
    <source>
        <dbReference type="SAM" id="MobiDB-lite"/>
    </source>
</evidence>
<evidence type="ECO:0000259" key="2">
    <source>
        <dbReference type="Pfam" id="PF01636"/>
    </source>
</evidence>
<sequence length="239" mass="25416">MNPAQLAPHDDAPGPLLTSGRDADVYALDEDRVLRRNRDGQSVLREAAIVRHVWAHGFPAPQVFRAEGADLEMERLHGPTLLQALAAEEVPLREGAVMLAELLNRLHRLPVPQDDLLAVGSPDDVVVHLDLHPANVVLTESHGPAVVDWAAARLGSAALDVATTALLLAEVAADEGGDYSHAAQVLLVAFLAAVDADPLPALDEAVRLRTGDSHLVEGERELVPAAAALVTRYAHGSQH</sequence>
<reference evidence="3 4" key="1">
    <citation type="submission" date="2020-08" db="EMBL/GenBank/DDBJ databases">
        <title>The Agave Microbiome: Exploring the role of microbial communities in plant adaptations to desert environments.</title>
        <authorList>
            <person name="Partida-Martinez L.P."/>
        </authorList>
    </citation>
    <scope>NUCLEOTIDE SEQUENCE [LARGE SCALE GENOMIC DNA]</scope>
    <source>
        <strain evidence="3 4">RAS26</strain>
    </source>
</reference>
<dbReference type="SUPFAM" id="SSF56112">
    <property type="entry name" value="Protein kinase-like (PK-like)"/>
    <property type="match status" value="1"/>
</dbReference>
<evidence type="ECO:0000313" key="3">
    <source>
        <dbReference type="EMBL" id="MBB2923169.1"/>
    </source>
</evidence>
<dbReference type="PANTHER" id="PTHR21310:SF40">
    <property type="entry name" value="AMINOGLYCOSIDE PHOSPHOTRANSFERASE DOMAIN-CONTAINING PROTEIN-RELATED"/>
    <property type="match status" value="1"/>
</dbReference>
<gene>
    <name evidence="3" type="ORF">FHR80_002094</name>
</gene>
<dbReference type="InterPro" id="IPR011009">
    <property type="entry name" value="Kinase-like_dom_sf"/>
</dbReference>
<proteinExistence type="predicted"/>
<dbReference type="AlphaFoldDB" id="A0A7W4YBL1"/>
<dbReference type="EMBL" id="JACHVX010000003">
    <property type="protein sequence ID" value="MBB2923169.1"/>
    <property type="molecule type" value="Genomic_DNA"/>
</dbReference>
<organism evidence="3 4">
    <name type="scientific">Cellulomonas cellasea</name>
    <dbReference type="NCBI Taxonomy" id="43670"/>
    <lineage>
        <taxon>Bacteria</taxon>
        <taxon>Bacillati</taxon>
        <taxon>Actinomycetota</taxon>
        <taxon>Actinomycetes</taxon>
        <taxon>Micrococcales</taxon>
        <taxon>Cellulomonadaceae</taxon>
        <taxon>Cellulomonas</taxon>
    </lineage>
</organism>
<reference evidence="3 4" key="2">
    <citation type="submission" date="2020-08" db="EMBL/GenBank/DDBJ databases">
        <authorList>
            <person name="Partida-Martinez L."/>
            <person name="Huntemann M."/>
            <person name="Clum A."/>
            <person name="Wang J."/>
            <person name="Palaniappan K."/>
            <person name="Ritter S."/>
            <person name="Chen I.-M."/>
            <person name="Stamatis D."/>
            <person name="Reddy T."/>
            <person name="O'Malley R."/>
            <person name="Daum C."/>
            <person name="Shapiro N."/>
            <person name="Ivanova N."/>
            <person name="Kyrpides N."/>
            <person name="Woyke T."/>
        </authorList>
    </citation>
    <scope>NUCLEOTIDE SEQUENCE [LARGE SCALE GENOMIC DNA]</scope>
    <source>
        <strain evidence="3 4">RAS26</strain>
    </source>
</reference>